<organism evidence="2 3">
    <name type="scientific">Hymenobacter elongatus</name>
    <dbReference type="NCBI Taxonomy" id="877208"/>
    <lineage>
        <taxon>Bacteria</taxon>
        <taxon>Pseudomonadati</taxon>
        <taxon>Bacteroidota</taxon>
        <taxon>Cytophagia</taxon>
        <taxon>Cytophagales</taxon>
        <taxon>Hymenobacteraceae</taxon>
        <taxon>Hymenobacter</taxon>
    </lineage>
</organism>
<evidence type="ECO:0000313" key="3">
    <source>
        <dbReference type="Proteomes" id="UP000297739"/>
    </source>
</evidence>
<proteinExistence type="predicted"/>
<dbReference type="EMBL" id="SRLD01000096">
    <property type="protein sequence ID" value="TGE11592.1"/>
    <property type="molecule type" value="Genomic_DNA"/>
</dbReference>
<dbReference type="SUPFAM" id="SSF53098">
    <property type="entry name" value="Ribonuclease H-like"/>
    <property type="match status" value="1"/>
</dbReference>
<gene>
    <name evidence="2" type="ORF">E5J99_20850</name>
</gene>
<accession>A0A4Z0PF06</accession>
<dbReference type="AlphaFoldDB" id="A0A4Z0PF06"/>
<dbReference type="OrthoDB" id="29496at2"/>
<sequence length="449" mass="49597">MPTFPREFQTVIVPYAHLFCRRVFAHVQLLLLGAILAPGKRTITSVLRIVGLGQQPAWHKYHRVLSRGKWSARAASRLLLGQLVAAFLPTGPLVFGLDETLERRWGPRIAARGIYRDAVRSSDSHLVKCSGLRWLSVCLLTPLPWAARVWALPVLTVPAPSAGWARAQGRRHKKVTDWARQAVLQLARWLPGRQLTYLGDSGYAVLTLLAATRAHATWLTRLRLDAALYETAPARVAGQRGRTRVKGARLPSLAQVAAAASTAWQALTLPVDARGQARTVELATGTALWYSAGTLVPIRWVLVRPAGEADGPFSALLSTDLTLEAAAIVTTYAQRWALEVTFAQVRAHLGVETQRQWSALAIARTTPVLLGLFSLVTLLANRLHARGLLRAQACAWYQKQAPTFSDALATVRRYLWAETLFDNSPKDTVLLKIPRHQLHIWQEALAWAA</sequence>
<dbReference type="Proteomes" id="UP000297739">
    <property type="component" value="Unassembled WGS sequence"/>
</dbReference>
<dbReference type="InterPro" id="IPR012337">
    <property type="entry name" value="RNaseH-like_sf"/>
</dbReference>
<dbReference type="Gene3D" id="3.90.350.10">
    <property type="entry name" value="Transposase Inhibitor Protein From Tn5, Chain A, domain 1"/>
    <property type="match status" value="1"/>
</dbReference>
<comment type="caution">
    <text evidence="2">The sequence shown here is derived from an EMBL/GenBank/DDBJ whole genome shotgun (WGS) entry which is preliminary data.</text>
</comment>
<dbReference type="Pfam" id="PF13546">
    <property type="entry name" value="DDE_5"/>
    <property type="match status" value="1"/>
</dbReference>
<evidence type="ECO:0000313" key="2">
    <source>
        <dbReference type="EMBL" id="TGE11592.1"/>
    </source>
</evidence>
<dbReference type="InterPro" id="IPR038721">
    <property type="entry name" value="IS701-like_DDE_dom"/>
</dbReference>
<keyword evidence="3" id="KW-1185">Reference proteome</keyword>
<evidence type="ECO:0000259" key="1">
    <source>
        <dbReference type="Pfam" id="PF13546"/>
    </source>
</evidence>
<protein>
    <recommendedName>
        <fullName evidence="1">Transposase IS701-like DDE domain-containing protein</fullName>
    </recommendedName>
</protein>
<dbReference type="RefSeq" id="WP_135499734.1">
    <property type="nucleotide sequence ID" value="NZ_SRLD01000096.1"/>
</dbReference>
<reference evidence="2 3" key="1">
    <citation type="submission" date="2019-04" db="EMBL/GenBank/DDBJ databases">
        <authorList>
            <person name="Feng G."/>
            <person name="Zhang J."/>
            <person name="Zhu H."/>
        </authorList>
    </citation>
    <scope>NUCLEOTIDE SEQUENCE [LARGE SCALE GENOMIC DNA]</scope>
    <source>
        <strain evidence="2 3">JCM 17223</strain>
    </source>
</reference>
<name>A0A4Z0PF06_9BACT</name>
<feature type="domain" description="Transposase IS701-like DDE" evidence="1">
    <location>
        <begin position="25"/>
        <end position="282"/>
    </location>
</feature>